<keyword evidence="2 4" id="KW-0238">DNA-binding</keyword>
<name>A0A7I7XZ47_9MYCO</name>
<dbReference type="InterPro" id="IPR001647">
    <property type="entry name" value="HTH_TetR"/>
</dbReference>
<dbReference type="AlphaFoldDB" id="A0A7I7XZ47"/>
<dbReference type="PROSITE" id="PS50977">
    <property type="entry name" value="HTH_TETR_2"/>
    <property type="match status" value="2"/>
</dbReference>
<dbReference type="Gene3D" id="1.10.10.60">
    <property type="entry name" value="Homeodomain-like"/>
    <property type="match status" value="2"/>
</dbReference>
<protein>
    <submittedName>
        <fullName evidence="6">TetR family transcriptional regulator</fullName>
    </submittedName>
</protein>
<evidence type="ECO:0000256" key="1">
    <source>
        <dbReference type="ARBA" id="ARBA00023015"/>
    </source>
</evidence>
<evidence type="ECO:0000313" key="6">
    <source>
        <dbReference type="EMBL" id="BBZ34577.1"/>
    </source>
</evidence>
<dbReference type="Pfam" id="PF00440">
    <property type="entry name" value="TetR_N"/>
    <property type="match status" value="2"/>
</dbReference>
<feature type="domain" description="HTH tetR-type" evidence="5">
    <location>
        <begin position="233"/>
        <end position="293"/>
    </location>
</feature>
<dbReference type="GO" id="GO:0000976">
    <property type="term" value="F:transcription cis-regulatory region binding"/>
    <property type="evidence" value="ECO:0007669"/>
    <property type="project" value="TreeGrafter"/>
</dbReference>
<proteinExistence type="predicted"/>
<dbReference type="Gene3D" id="1.10.357.10">
    <property type="entry name" value="Tetracycline Repressor, domain 2"/>
    <property type="match status" value="2"/>
</dbReference>
<reference evidence="6" key="2">
    <citation type="submission" date="2020-02" db="EMBL/GenBank/DDBJ databases">
        <authorList>
            <person name="Matsumoto Y."/>
            <person name="Motooka D."/>
            <person name="Nakamura S."/>
        </authorList>
    </citation>
    <scope>NUCLEOTIDE SEQUENCE</scope>
    <source>
        <strain evidence="6">JCM 13671</strain>
    </source>
</reference>
<accession>A0A7I7XZ47</accession>
<dbReference type="Proteomes" id="UP000466931">
    <property type="component" value="Chromosome"/>
</dbReference>
<dbReference type="PRINTS" id="PR00455">
    <property type="entry name" value="HTHTETR"/>
</dbReference>
<keyword evidence="7" id="KW-1185">Reference proteome</keyword>
<gene>
    <name evidence="6" type="ORF">MCNF_31820</name>
</gene>
<dbReference type="PANTHER" id="PTHR30055">
    <property type="entry name" value="HTH-TYPE TRANSCRIPTIONAL REGULATOR RUTR"/>
    <property type="match status" value="1"/>
</dbReference>
<dbReference type="InterPro" id="IPR009057">
    <property type="entry name" value="Homeodomain-like_sf"/>
</dbReference>
<feature type="domain" description="HTH tetR-type" evidence="5">
    <location>
        <begin position="32"/>
        <end position="92"/>
    </location>
</feature>
<dbReference type="InterPro" id="IPR050109">
    <property type="entry name" value="HTH-type_TetR-like_transc_reg"/>
</dbReference>
<dbReference type="PROSITE" id="PS01081">
    <property type="entry name" value="HTH_TETR_1"/>
    <property type="match status" value="1"/>
</dbReference>
<keyword evidence="3" id="KW-0804">Transcription</keyword>
<feature type="DNA-binding region" description="H-T-H motif" evidence="4">
    <location>
        <begin position="55"/>
        <end position="74"/>
    </location>
</feature>
<organism evidence="6 7">
    <name type="scientific">Mycolicibacterium confluentis</name>
    <dbReference type="NCBI Taxonomy" id="28047"/>
    <lineage>
        <taxon>Bacteria</taxon>
        <taxon>Bacillati</taxon>
        <taxon>Actinomycetota</taxon>
        <taxon>Actinomycetes</taxon>
        <taxon>Mycobacteriales</taxon>
        <taxon>Mycobacteriaceae</taxon>
        <taxon>Mycolicibacterium</taxon>
    </lineage>
</organism>
<dbReference type="GO" id="GO:0003700">
    <property type="term" value="F:DNA-binding transcription factor activity"/>
    <property type="evidence" value="ECO:0007669"/>
    <property type="project" value="TreeGrafter"/>
</dbReference>
<feature type="DNA-binding region" description="H-T-H motif" evidence="4">
    <location>
        <begin position="256"/>
        <end position="275"/>
    </location>
</feature>
<evidence type="ECO:0000256" key="4">
    <source>
        <dbReference type="PROSITE-ProRule" id="PRU00335"/>
    </source>
</evidence>
<dbReference type="InterPro" id="IPR023772">
    <property type="entry name" value="DNA-bd_HTH_TetR-type_CS"/>
</dbReference>
<reference evidence="6" key="1">
    <citation type="journal article" date="2019" name="Emerg. Microbes Infect.">
        <title>Comprehensive subspecies identification of 175 nontuberculous mycobacteria species based on 7547 genomic profiles.</title>
        <authorList>
            <person name="Matsumoto Y."/>
            <person name="Kinjo T."/>
            <person name="Motooka D."/>
            <person name="Nabeya D."/>
            <person name="Jung N."/>
            <person name="Uechi K."/>
            <person name="Horii T."/>
            <person name="Iida T."/>
            <person name="Fujita J."/>
            <person name="Nakamura S."/>
        </authorList>
    </citation>
    <scope>NUCLEOTIDE SEQUENCE [LARGE SCALE GENOMIC DNA]</scope>
    <source>
        <strain evidence="6">JCM 13671</strain>
    </source>
</reference>
<keyword evidence="1" id="KW-0805">Transcription regulation</keyword>
<evidence type="ECO:0000313" key="7">
    <source>
        <dbReference type="Proteomes" id="UP000466931"/>
    </source>
</evidence>
<dbReference type="EMBL" id="AP022612">
    <property type="protein sequence ID" value="BBZ34577.1"/>
    <property type="molecule type" value="Genomic_DNA"/>
</dbReference>
<sequence length="421" mass="46531">MPQPMGKSEMPRSTAARVENVKKTLHSSARGSHRTEQVARAAAHLFQDYGYQNVSIDRIGAAVGLTGPAVYRHFKGKHEILVHALMSQVRLAEDLHAAVNDQGTTAEERLHLLLAGFGDLTANGNEATLWRREQRHLDPAEREIFRKYFADNQEQIAAHINAFKPELGEYKSELLGFAVLAMFSSTPDIRGSLSADRLQEIQRALAWSIIECPLPEHDPDVAPDPAPTHRQPAGRRERIIDAAARLFDERGFYDVHIDDIAKASEMSTATLYQHVASKTEVLRAVLDRGAEGLLYVTADALAYAATPQETLDALVGTYIRQAVGPYGRLMHILASDLLYLPEEEQQTLRNAQREYVAEWVEAIETLSDGLSTGDARALAQAAIGVVTDVTQNPRLRHRPKITEELTALVLAMVRPEGLTSA</sequence>
<evidence type="ECO:0000259" key="5">
    <source>
        <dbReference type="PROSITE" id="PS50977"/>
    </source>
</evidence>
<dbReference type="SUPFAM" id="SSF46689">
    <property type="entry name" value="Homeodomain-like"/>
    <property type="match status" value="2"/>
</dbReference>
<dbReference type="PANTHER" id="PTHR30055:SF234">
    <property type="entry name" value="HTH-TYPE TRANSCRIPTIONAL REGULATOR BETI"/>
    <property type="match status" value="1"/>
</dbReference>
<evidence type="ECO:0000256" key="3">
    <source>
        <dbReference type="ARBA" id="ARBA00023163"/>
    </source>
</evidence>
<evidence type="ECO:0000256" key="2">
    <source>
        <dbReference type="ARBA" id="ARBA00023125"/>
    </source>
</evidence>